<dbReference type="Proteomes" id="UP000199595">
    <property type="component" value="Unassembled WGS sequence"/>
</dbReference>
<protein>
    <submittedName>
        <fullName evidence="1">Uncharacterized protein</fullName>
    </submittedName>
</protein>
<dbReference type="EMBL" id="FNNJ01000042">
    <property type="protein sequence ID" value="SDY15380.1"/>
    <property type="molecule type" value="Genomic_DNA"/>
</dbReference>
<dbReference type="OrthoDB" id="6197429at2"/>
<organism evidence="1 2">
    <name type="scientific">Lutibacter oricola</name>
    <dbReference type="NCBI Taxonomy" id="762486"/>
    <lineage>
        <taxon>Bacteria</taxon>
        <taxon>Pseudomonadati</taxon>
        <taxon>Bacteroidota</taxon>
        <taxon>Flavobacteriia</taxon>
        <taxon>Flavobacteriales</taxon>
        <taxon>Flavobacteriaceae</taxon>
        <taxon>Lutibacter</taxon>
    </lineage>
</organism>
<reference evidence="1 2" key="1">
    <citation type="submission" date="2016-10" db="EMBL/GenBank/DDBJ databases">
        <authorList>
            <person name="de Groot N.N."/>
        </authorList>
    </citation>
    <scope>NUCLEOTIDE SEQUENCE [LARGE SCALE GENOMIC DNA]</scope>
    <source>
        <strain evidence="1 2">DSM 24956</strain>
    </source>
</reference>
<proteinExistence type="predicted"/>
<evidence type="ECO:0000313" key="1">
    <source>
        <dbReference type="EMBL" id="SDY15380.1"/>
    </source>
</evidence>
<name>A0A1H3HJ55_9FLAO</name>
<dbReference type="RefSeq" id="WP_090126771.1">
    <property type="nucleotide sequence ID" value="NZ_FNNJ01000042.1"/>
</dbReference>
<evidence type="ECO:0000313" key="2">
    <source>
        <dbReference type="Proteomes" id="UP000199595"/>
    </source>
</evidence>
<dbReference type="AlphaFoldDB" id="A0A1H3HJ55"/>
<accession>A0A1H3HJ55</accession>
<sequence>MTEKQIERVKNKISKIKKGLAADKKHWGGYYHDGRGLRYLPPELYIKIQDYSGCLRYFNWFNKNFPEDSCYPIFLFEWAITLFKTKRIKLAENKIKHTFYSNTYLLDKFLDKELLHFDKSEDSNWEYEQLIEHFKYSKDQEELNDFTEWLQLFMKNENFLEFANEIIELKDKIKNEPIGEIHSDLVKKQYRLLEQIS</sequence>
<keyword evidence="2" id="KW-1185">Reference proteome</keyword>
<gene>
    <name evidence="1" type="ORF">SAMN05444411_1421</name>
</gene>